<evidence type="ECO:0000256" key="1">
    <source>
        <dbReference type="ARBA" id="ARBA00004442"/>
    </source>
</evidence>
<name>A0A9E2L4R3_9BACT</name>
<dbReference type="Pfam" id="PF02321">
    <property type="entry name" value="OEP"/>
    <property type="match status" value="1"/>
</dbReference>
<evidence type="ECO:0000313" key="10">
    <source>
        <dbReference type="Proteomes" id="UP000823865"/>
    </source>
</evidence>
<keyword evidence="4" id="KW-1134">Transmembrane beta strand</keyword>
<dbReference type="AlphaFoldDB" id="A0A9E2L4R3"/>
<keyword evidence="5" id="KW-0812">Transmembrane</keyword>
<dbReference type="SUPFAM" id="SSF56954">
    <property type="entry name" value="Outer membrane efflux proteins (OEP)"/>
    <property type="match status" value="1"/>
</dbReference>
<comment type="similarity">
    <text evidence="2">Belongs to the outer membrane factor (OMF) (TC 1.B.17) family.</text>
</comment>
<keyword evidence="7" id="KW-0998">Cell outer membrane</keyword>
<dbReference type="GO" id="GO:0009279">
    <property type="term" value="C:cell outer membrane"/>
    <property type="evidence" value="ECO:0007669"/>
    <property type="project" value="UniProtKB-SubCell"/>
</dbReference>
<accession>A0A9E2L4R3</accession>
<dbReference type="EMBL" id="JAHLFU010000041">
    <property type="protein sequence ID" value="MBU3852684.1"/>
    <property type="molecule type" value="Genomic_DNA"/>
</dbReference>
<organism evidence="9 10">
    <name type="scientific">Candidatus Paraprevotella stercoravium</name>
    <dbReference type="NCBI Taxonomy" id="2838725"/>
    <lineage>
        <taxon>Bacteria</taxon>
        <taxon>Pseudomonadati</taxon>
        <taxon>Bacteroidota</taxon>
        <taxon>Bacteroidia</taxon>
        <taxon>Bacteroidales</taxon>
        <taxon>Prevotellaceae</taxon>
        <taxon>Paraprevotella</taxon>
    </lineage>
</organism>
<sequence>MTTLYISYKNVLRTLISGCLLCSGMAYGQNSSDEVLDLIEQNNTQIIAAQKTLSATIMDNKTGLNLKNPEVEFEHKWNTRNPGEKGKEVSVTQELEWSVISGQKKQLARTKNELAEISFRQTRNAVLLEAQKKLIEISFCNRMLQELNTQLTDADSLVSIYETLLRNGSGNVLDVNRSKLNRAAIATEIRNTNAQKEVLLQDLYGLNGGNTVSLSPEWSLSPLALPENFDSWFQQMEASVPELNYYQKDLELKKKSVRATKSEMIPSLSVGYTGEFTETERMQGFAIGMSIPLWENKNKVKKSKLDVEAAQSTVSDARQRVYNNLKAQYVQSVELKKSLQMQQEALGSLNTIPLMKEALLKGEINLMDYLNEMARYYDFRKNLLQTEKDYQTALADLHAFEL</sequence>
<feature type="signal peptide" evidence="8">
    <location>
        <begin position="1"/>
        <end position="28"/>
    </location>
</feature>
<dbReference type="PANTHER" id="PTHR30026:SF20">
    <property type="entry name" value="OUTER MEMBRANE PROTEIN TOLC"/>
    <property type="match status" value="1"/>
</dbReference>
<dbReference type="Proteomes" id="UP000823865">
    <property type="component" value="Unassembled WGS sequence"/>
</dbReference>
<keyword evidence="6" id="KW-0472">Membrane</keyword>
<dbReference type="InterPro" id="IPR051906">
    <property type="entry name" value="TolC-like"/>
</dbReference>
<evidence type="ECO:0000256" key="8">
    <source>
        <dbReference type="SAM" id="SignalP"/>
    </source>
</evidence>
<reference evidence="9" key="2">
    <citation type="submission" date="2021-04" db="EMBL/GenBank/DDBJ databases">
        <authorList>
            <person name="Gilroy R."/>
        </authorList>
    </citation>
    <scope>NUCLEOTIDE SEQUENCE</scope>
    <source>
        <strain evidence="9">G3-2149</strain>
    </source>
</reference>
<evidence type="ECO:0000256" key="7">
    <source>
        <dbReference type="ARBA" id="ARBA00023237"/>
    </source>
</evidence>
<dbReference type="GO" id="GO:1990281">
    <property type="term" value="C:efflux pump complex"/>
    <property type="evidence" value="ECO:0007669"/>
    <property type="project" value="TreeGrafter"/>
</dbReference>
<protein>
    <submittedName>
        <fullName evidence="9">TolC family protein</fullName>
    </submittedName>
</protein>
<dbReference type="GO" id="GO:0015288">
    <property type="term" value="F:porin activity"/>
    <property type="evidence" value="ECO:0007669"/>
    <property type="project" value="TreeGrafter"/>
</dbReference>
<evidence type="ECO:0000256" key="3">
    <source>
        <dbReference type="ARBA" id="ARBA00022448"/>
    </source>
</evidence>
<dbReference type="GO" id="GO:0015562">
    <property type="term" value="F:efflux transmembrane transporter activity"/>
    <property type="evidence" value="ECO:0007669"/>
    <property type="project" value="InterPro"/>
</dbReference>
<evidence type="ECO:0000256" key="5">
    <source>
        <dbReference type="ARBA" id="ARBA00022692"/>
    </source>
</evidence>
<proteinExistence type="inferred from homology"/>
<comment type="caution">
    <text evidence="9">The sequence shown here is derived from an EMBL/GenBank/DDBJ whole genome shotgun (WGS) entry which is preliminary data.</text>
</comment>
<dbReference type="PANTHER" id="PTHR30026">
    <property type="entry name" value="OUTER MEMBRANE PROTEIN TOLC"/>
    <property type="match status" value="1"/>
</dbReference>
<keyword evidence="8" id="KW-0732">Signal</keyword>
<evidence type="ECO:0000256" key="6">
    <source>
        <dbReference type="ARBA" id="ARBA00023136"/>
    </source>
</evidence>
<keyword evidence="3" id="KW-0813">Transport</keyword>
<evidence type="ECO:0000256" key="2">
    <source>
        <dbReference type="ARBA" id="ARBA00007613"/>
    </source>
</evidence>
<evidence type="ECO:0000313" key="9">
    <source>
        <dbReference type="EMBL" id="MBU3852684.1"/>
    </source>
</evidence>
<gene>
    <name evidence="9" type="ORF">H9789_02415</name>
</gene>
<feature type="chain" id="PRO_5038473839" evidence="8">
    <location>
        <begin position="29"/>
        <end position="402"/>
    </location>
</feature>
<dbReference type="InterPro" id="IPR003423">
    <property type="entry name" value="OMP_efflux"/>
</dbReference>
<evidence type="ECO:0000256" key="4">
    <source>
        <dbReference type="ARBA" id="ARBA00022452"/>
    </source>
</evidence>
<comment type="subcellular location">
    <subcellularLocation>
        <location evidence="1">Cell outer membrane</location>
    </subcellularLocation>
</comment>
<reference evidence="9" key="1">
    <citation type="journal article" date="2021" name="PeerJ">
        <title>Extensive microbial diversity within the chicken gut microbiome revealed by metagenomics and culture.</title>
        <authorList>
            <person name="Gilroy R."/>
            <person name="Ravi A."/>
            <person name="Getino M."/>
            <person name="Pursley I."/>
            <person name="Horton D.L."/>
            <person name="Alikhan N.F."/>
            <person name="Baker D."/>
            <person name="Gharbi K."/>
            <person name="Hall N."/>
            <person name="Watson M."/>
            <person name="Adriaenssens E.M."/>
            <person name="Foster-Nyarko E."/>
            <person name="Jarju S."/>
            <person name="Secka A."/>
            <person name="Antonio M."/>
            <person name="Oren A."/>
            <person name="Chaudhuri R.R."/>
            <person name="La Ragione R."/>
            <person name="Hildebrand F."/>
            <person name="Pallen M.J."/>
        </authorList>
    </citation>
    <scope>NUCLEOTIDE SEQUENCE</scope>
    <source>
        <strain evidence="9">G3-2149</strain>
    </source>
</reference>
<dbReference type="Gene3D" id="1.20.1600.10">
    <property type="entry name" value="Outer membrane efflux proteins (OEP)"/>
    <property type="match status" value="1"/>
</dbReference>